<dbReference type="GO" id="GO:0004175">
    <property type="term" value="F:endopeptidase activity"/>
    <property type="evidence" value="ECO:0007669"/>
    <property type="project" value="UniProtKB-ARBA"/>
</dbReference>
<dbReference type="Proteomes" id="UP000029393">
    <property type="component" value="Unassembled WGS sequence"/>
</dbReference>
<gene>
    <name evidence="3" type="ORF">N787_03660</name>
</gene>
<feature type="transmembrane region" description="Helical" evidence="1">
    <location>
        <begin position="160"/>
        <end position="180"/>
    </location>
</feature>
<evidence type="ECO:0000256" key="1">
    <source>
        <dbReference type="SAM" id="Phobius"/>
    </source>
</evidence>
<accession>A0A091AU71</accession>
<evidence type="ECO:0000259" key="2">
    <source>
        <dbReference type="Pfam" id="PF02517"/>
    </source>
</evidence>
<dbReference type="PANTHER" id="PTHR36435:SF1">
    <property type="entry name" value="CAAX AMINO TERMINAL PROTEASE FAMILY PROTEIN"/>
    <property type="match status" value="1"/>
</dbReference>
<dbReference type="PANTHER" id="PTHR36435">
    <property type="entry name" value="SLR1288 PROTEIN"/>
    <property type="match status" value="1"/>
</dbReference>
<protein>
    <recommendedName>
        <fullName evidence="2">CAAX prenyl protease 2/Lysostaphin resistance protein A-like domain-containing protein</fullName>
    </recommendedName>
</protein>
<feature type="transmembrane region" description="Helical" evidence="1">
    <location>
        <begin position="330"/>
        <end position="348"/>
    </location>
</feature>
<organism evidence="3 4">
    <name type="scientific">Arenimonas metalli CF5-1</name>
    <dbReference type="NCBI Taxonomy" id="1384056"/>
    <lineage>
        <taxon>Bacteria</taxon>
        <taxon>Pseudomonadati</taxon>
        <taxon>Pseudomonadota</taxon>
        <taxon>Gammaproteobacteria</taxon>
        <taxon>Lysobacterales</taxon>
        <taxon>Lysobacteraceae</taxon>
        <taxon>Arenimonas</taxon>
    </lineage>
</organism>
<dbReference type="InterPro" id="IPR003675">
    <property type="entry name" value="Rce1/LyrA-like_dom"/>
</dbReference>
<feature type="transmembrane region" description="Helical" evidence="1">
    <location>
        <begin position="200"/>
        <end position="225"/>
    </location>
</feature>
<reference evidence="3 4" key="1">
    <citation type="submission" date="2013-09" db="EMBL/GenBank/DDBJ databases">
        <title>Genome sequencing of Arenimonas metalli.</title>
        <authorList>
            <person name="Chen F."/>
            <person name="Wang G."/>
        </authorList>
    </citation>
    <scope>NUCLEOTIDE SEQUENCE [LARGE SCALE GENOMIC DNA]</scope>
    <source>
        <strain evidence="3 4">CF5-1</strain>
    </source>
</reference>
<feature type="transmembrane region" description="Helical" evidence="1">
    <location>
        <begin position="270"/>
        <end position="291"/>
    </location>
</feature>
<name>A0A091AU71_9GAMM</name>
<dbReference type="Pfam" id="PF02517">
    <property type="entry name" value="Rce1-like"/>
    <property type="match status" value="1"/>
</dbReference>
<dbReference type="STRING" id="1384056.N787_03660"/>
<keyword evidence="1" id="KW-0472">Membrane</keyword>
<dbReference type="EMBL" id="AVCK01000044">
    <property type="protein sequence ID" value="KFN42762.1"/>
    <property type="molecule type" value="Genomic_DNA"/>
</dbReference>
<keyword evidence="1" id="KW-0812">Transmembrane</keyword>
<comment type="caution">
    <text evidence="3">The sequence shown here is derived from an EMBL/GenBank/DDBJ whole genome shotgun (WGS) entry which is preliminary data.</text>
</comment>
<evidence type="ECO:0000313" key="3">
    <source>
        <dbReference type="EMBL" id="KFN42762.1"/>
    </source>
</evidence>
<keyword evidence="1" id="KW-1133">Transmembrane helix</keyword>
<dbReference type="AlphaFoldDB" id="A0A091AU71"/>
<proteinExistence type="predicted"/>
<dbReference type="GO" id="GO:0080120">
    <property type="term" value="P:CAAX-box protein maturation"/>
    <property type="evidence" value="ECO:0007669"/>
    <property type="project" value="UniProtKB-ARBA"/>
</dbReference>
<feature type="transmembrane region" description="Helical" evidence="1">
    <location>
        <begin position="245"/>
        <end position="263"/>
    </location>
</feature>
<keyword evidence="4" id="KW-1185">Reference proteome</keyword>
<feature type="domain" description="CAAX prenyl protease 2/Lysostaphin resistance protein A-like" evidence="2">
    <location>
        <begin position="244"/>
        <end position="341"/>
    </location>
</feature>
<feature type="transmembrane region" description="Helical" evidence="1">
    <location>
        <begin position="303"/>
        <end position="323"/>
    </location>
</feature>
<dbReference type="eggNOG" id="COG1266">
    <property type="taxonomic scope" value="Bacteria"/>
</dbReference>
<dbReference type="PATRIC" id="fig|1384056.3.peg.2239"/>
<evidence type="ECO:0000313" key="4">
    <source>
        <dbReference type="Proteomes" id="UP000029393"/>
    </source>
</evidence>
<dbReference type="InterPro" id="IPR052710">
    <property type="entry name" value="CAAX_protease"/>
</dbReference>
<sequence>MLRWWRGTPFRGAILDLLLYFGATLALTLAFATPLVLQFQREQPYGPQRVQLVFQPCEAERWNEAAVKDVFARQGELRPARAPDGSPIPKFMNVLMLPHEAEGAHEPAVLGYFELHPHTGHRPHIDGPALVQAAGCPITEIRVSPLASLVDAMQSLPQRLASPLLILALCASGLAALLVWWVRGRALPSLPSPMPLGRALALAVVAGVLLQAAATGLLLGLRNLGLPLEPSNLEPLVALVKDRPVIAFLLVAIVAPVGEELFFRHVLLRRFAVAGRAVTGLVASAVVFGVLHEITAGNGGRLAQLAMAGIYVAMGLAFGLLYLRTGRFAAVALAHGVGNAVAVGLLAYSTS</sequence>